<protein>
    <submittedName>
        <fullName evidence="1">Uncharacterized protein</fullName>
    </submittedName>
</protein>
<keyword evidence="2" id="KW-1185">Reference proteome</keyword>
<comment type="caution">
    <text evidence="1">The sequence shown here is derived from an EMBL/GenBank/DDBJ whole genome shotgun (WGS) entry which is preliminary data.</text>
</comment>
<sequence length="106" mass="11048">MGHKSMKAASLSILLTLYGDLDHSSQLTAGLVSIGARPQMGSAAVWLTCMRSFALKVPERKPSCLDSAAPGRSIHGSDAIADAGSWRIHPPVLSSSSVMLSSCVLP</sequence>
<evidence type="ECO:0000313" key="2">
    <source>
        <dbReference type="Proteomes" id="UP001610446"/>
    </source>
</evidence>
<evidence type="ECO:0000313" key="1">
    <source>
        <dbReference type="EMBL" id="KAL2828866.1"/>
    </source>
</evidence>
<dbReference type="Proteomes" id="UP001610446">
    <property type="component" value="Unassembled WGS sequence"/>
</dbReference>
<reference evidence="1 2" key="1">
    <citation type="submission" date="2024-07" db="EMBL/GenBank/DDBJ databases">
        <title>Section-level genome sequencing and comparative genomics of Aspergillus sections Usti and Cavernicolus.</title>
        <authorList>
            <consortium name="Lawrence Berkeley National Laboratory"/>
            <person name="Nybo J.L."/>
            <person name="Vesth T.C."/>
            <person name="Theobald S."/>
            <person name="Frisvad J.C."/>
            <person name="Larsen T.O."/>
            <person name="Kjaerboelling I."/>
            <person name="Rothschild-Mancinelli K."/>
            <person name="Lyhne E.K."/>
            <person name="Kogle M.E."/>
            <person name="Barry K."/>
            <person name="Clum A."/>
            <person name="Na H."/>
            <person name="Ledsgaard L."/>
            <person name="Lin J."/>
            <person name="Lipzen A."/>
            <person name="Kuo A."/>
            <person name="Riley R."/>
            <person name="Mondo S."/>
            <person name="Labutti K."/>
            <person name="Haridas S."/>
            <person name="Pangalinan J."/>
            <person name="Salamov A.A."/>
            <person name="Simmons B.A."/>
            <person name="Magnuson J.K."/>
            <person name="Chen J."/>
            <person name="Drula E."/>
            <person name="Henrissat B."/>
            <person name="Wiebenga A."/>
            <person name="Lubbers R.J."/>
            <person name="Gomes A.C."/>
            <person name="Makela M.R."/>
            <person name="Stajich J."/>
            <person name="Grigoriev I.V."/>
            <person name="Mortensen U.H."/>
            <person name="De Vries R.P."/>
            <person name="Baker S.E."/>
            <person name="Andersen M.R."/>
        </authorList>
    </citation>
    <scope>NUCLEOTIDE SEQUENCE [LARGE SCALE GENOMIC DNA]</scope>
    <source>
        <strain evidence="1 2">CBS 123904</strain>
    </source>
</reference>
<dbReference type="EMBL" id="JBFXLU010000348">
    <property type="protein sequence ID" value="KAL2828866.1"/>
    <property type="molecule type" value="Genomic_DNA"/>
</dbReference>
<accession>A0ABR4IME7</accession>
<organism evidence="1 2">
    <name type="scientific">Aspergillus pseudoustus</name>
    <dbReference type="NCBI Taxonomy" id="1810923"/>
    <lineage>
        <taxon>Eukaryota</taxon>
        <taxon>Fungi</taxon>
        <taxon>Dikarya</taxon>
        <taxon>Ascomycota</taxon>
        <taxon>Pezizomycotina</taxon>
        <taxon>Eurotiomycetes</taxon>
        <taxon>Eurotiomycetidae</taxon>
        <taxon>Eurotiales</taxon>
        <taxon>Aspergillaceae</taxon>
        <taxon>Aspergillus</taxon>
        <taxon>Aspergillus subgen. Nidulantes</taxon>
    </lineage>
</organism>
<proteinExistence type="predicted"/>
<gene>
    <name evidence="1" type="ORF">BJY01DRAFT_228170</name>
</gene>
<name>A0ABR4IME7_9EURO</name>